<dbReference type="KEGG" id="cne:CNG03110"/>
<sequence>MPTASSLRLDQVSSACGVSPDGIAQQDIDDLLSGITAEDLDDFAFAEDENRREDGPGTAERTMVVDFKPPHVKAEECVSPAKGVGFSTARGKAISAPSKAALEKAKRLWHQIAEDGDEEGSSANSSSKHQRASVSIEDKPTALSAAFQTGRSAPDSNFLSAPSKEEHMIFRGPTLFHSPVSSSSMIPIIPEPQPGTKAADFRMGFQTGRGTSVAEPSSSAKRKALSMFAEIESTADYLLDISSAPDNPQSGVPSSFRLASGKSAPTPNRSSVAKVMPLFEDIKSSSSPRSMPSRPLRSSVQHQLPTSQPSTPLRKPLTTTTNTYSGKTKSNAIKTPATGPRRIGLGVTSTAPRSRPKFVTPFRTTAIPTKGSITPNLQIQTSLYNPVFDLTMPSQRLSLKQYHLHPQYNTYEELAEMGIPDDICAISPATAQYYRFISNDNTHVGTGEALAMMRRCGCALATAEWIKNHWAQILWKLAGEVQARPDLLTEKWSWEEVISQLKYRYEREFGVAQRPLVRRILERDSSPSLPMVLLVSKIHSTDGKDGSVGFLELTDGWYCINAQIDDCLKRAVDKGKIVVGRKLAITGAKLQSSNEEADVFEAHKTCRLVLSGNSTSLARWHARLGMQSQPYVSGLSSLSVDGGVITLMDIVIERLFPIAFTNGDRNIKESPWNEEEEKRRQDKWKERYWSERTRLMERKEKEVEKLRELGTLLSQYAVEASLAEWQEESSDTMENEFEELLHAKDLPLRVRNFSSIQISHLAHYAQLRLSSEMEELRIEVEAELETICPPRDVRDFRMVRFKDGQEGHREAFRKGMLSVWDASALGSTTLKEGKRYLVSNLVPGKSGDWRVGRRQSSMAEVYLHTRRDTRWVAL</sequence>
<evidence type="ECO:0000313" key="4">
    <source>
        <dbReference type="EMBL" id="AAW44708.2"/>
    </source>
</evidence>
<dbReference type="VEuPathDB" id="FungiDB:CNG03110"/>
<dbReference type="OrthoDB" id="21095at2759"/>
<dbReference type="SUPFAM" id="SSF81872">
    <property type="entry name" value="BRCA2 helical domain"/>
    <property type="match status" value="1"/>
</dbReference>
<dbReference type="Pfam" id="PF09103">
    <property type="entry name" value="BRCA-2_OB1"/>
    <property type="match status" value="1"/>
</dbReference>
<dbReference type="FunFam" id="2.40.50.140:FF:000406">
    <property type="entry name" value="Breast and ovarian cancer susceptibility protein 2 truncated variant"/>
    <property type="match status" value="1"/>
</dbReference>
<dbReference type="eggNOG" id="KOG4751">
    <property type="taxonomic scope" value="Eukaryota"/>
</dbReference>
<keyword evidence="5" id="KW-1185">Reference proteome</keyword>
<dbReference type="InParanoid" id="Q5KDQ9"/>
<feature type="domain" description="Breast cancer type 2 susceptibility protein helical" evidence="3">
    <location>
        <begin position="437"/>
        <end position="508"/>
    </location>
</feature>
<feature type="compositionally biased region" description="Low complexity" evidence="1">
    <location>
        <begin position="318"/>
        <end position="331"/>
    </location>
</feature>
<dbReference type="InterPro" id="IPR015525">
    <property type="entry name" value="BRCA2"/>
</dbReference>
<evidence type="ECO:0000256" key="1">
    <source>
        <dbReference type="SAM" id="MobiDB-lite"/>
    </source>
</evidence>
<dbReference type="InterPro" id="IPR015187">
    <property type="entry name" value="BRCA2_OB_1"/>
</dbReference>
<evidence type="ECO:0000259" key="2">
    <source>
        <dbReference type="Pfam" id="PF09103"/>
    </source>
</evidence>
<dbReference type="InterPro" id="IPR036315">
    <property type="entry name" value="BRCA2_hlx_sf"/>
</dbReference>
<dbReference type="GO" id="GO:0005634">
    <property type="term" value="C:nucleus"/>
    <property type="evidence" value="ECO:0000318"/>
    <property type="project" value="GO_Central"/>
</dbReference>
<feature type="region of interest" description="Disordered" evidence="1">
    <location>
        <begin position="115"/>
        <end position="137"/>
    </location>
</feature>
<feature type="compositionally biased region" description="Polar residues" evidence="1">
    <location>
        <begin position="300"/>
        <end position="311"/>
    </location>
</feature>
<organism evidence="4 5">
    <name type="scientific">Cryptococcus deneoformans (strain JEC21 / ATCC MYA-565)</name>
    <name type="common">Cryptococcus neoformans var. neoformans serotype D</name>
    <dbReference type="NCBI Taxonomy" id="214684"/>
    <lineage>
        <taxon>Eukaryota</taxon>
        <taxon>Fungi</taxon>
        <taxon>Dikarya</taxon>
        <taxon>Basidiomycota</taxon>
        <taxon>Agaricomycotina</taxon>
        <taxon>Tremellomycetes</taxon>
        <taxon>Tremellales</taxon>
        <taxon>Cryptococcaceae</taxon>
        <taxon>Cryptococcus</taxon>
        <taxon>Cryptococcus neoformans species complex</taxon>
    </lineage>
</organism>
<dbReference type="Gene3D" id="2.40.50.140">
    <property type="entry name" value="Nucleic acid-binding proteins"/>
    <property type="match status" value="3"/>
</dbReference>
<accession>Q5KDQ9</accession>
<dbReference type="CDD" id="cd04493">
    <property type="entry name" value="BRCA2DBD_OB1"/>
    <property type="match status" value="1"/>
</dbReference>
<dbReference type="GO" id="GO:0003697">
    <property type="term" value="F:single-stranded DNA binding"/>
    <property type="evidence" value="ECO:0000318"/>
    <property type="project" value="GO_Central"/>
</dbReference>
<dbReference type="PANTHER" id="PTHR11289:SF0">
    <property type="entry name" value="BREAST CANCER TYPE 2 SUSCEPTIBILITY PROTEIN"/>
    <property type="match status" value="1"/>
</dbReference>
<feature type="domain" description="BRCA2 OB1" evidence="2">
    <location>
        <begin position="515"/>
        <end position="627"/>
    </location>
</feature>
<dbReference type="HOGENOM" id="CLU_045563_0_0_1"/>
<protein>
    <submittedName>
        <fullName evidence="4">Uncharacterized protein</fullName>
    </submittedName>
</protein>
<evidence type="ECO:0000313" key="5">
    <source>
        <dbReference type="Proteomes" id="UP000002149"/>
    </source>
</evidence>
<dbReference type="STRING" id="214684.Q5KDQ9"/>
<feature type="compositionally biased region" description="Low complexity" evidence="1">
    <location>
        <begin position="284"/>
        <end position="299"/>
    </location>
</feature>
<dbReference type="FunFam" id="2.40.50.140:FF:000579">
    <property type="entry name" value="Chromosome 8, whole genome shotgun sequence"/>
    <property type="match status" value="1"/>
</dbReference>
<proteinExistence type="predicted"/>
<dbReference type="EMBL" id="AE017347">
    <property type="protein sequence ID" value="AAW44708.2"/>
    <property type="molecule type" value="Genomic_DNA"/>
</dbReference>
<dbReference type="AlphaFoldDB" id="Q5KDQ9"/>
<dbReference type="GO" id="GO:0006355">
    <property type="term" value="P:regulation of DNA-templated transcription"/>
    <property type="evidence" value="ECO:0000318"/>
    <property type="project" value="GO_Central"/>
</dbReference>
<dbReference type="InterPro" id="IPR015252">
    <property type="entry name" value="BRCA2_hlx"/>
</dbReference>
<dbReference type="SUPFAM" id="SSF50249">
    <property type="entry name" value="Nucleic acid-binding proteins"/>
    <property type="match status" value="2"/>
</dbReference>
<reference evidence="4 5" key="1">
    <citation type="journal article" date="2005" name="Science">
        <title>The genome of the basidiomycetous yeast and human pathogen Cryptococcus neoformans.</title>
        <authorList>
            <person name="Loftus B.J."/>
            <person name="Fung E."/>
            <person name="Roncaglia P."/>
            <person name="Rowley D."/>
            <person name="Amedeo P."/>
            <person name="Bruno D."/>
            <person name="Vamathevan J."/>
            <person name="Miranda M."/>
            <person name="Anderson I.J."/>
            <person name="Fraser J.A."/>
            <person name="Allen J.E."/>
            <person name="Bosdet I.E."/>
            <person name="Brent M.R."/>
            <person name="Chiu R."/>
            <person name="Doering T.L."/>
            <person name="Donlin M.J."/>
            <person name="D'Souza C.A."/>
            <person name="Fox D.S."/>
            <person name="Grinberg V."/>
            <person name="Fu J."/>
            <person name="Fukushima M."/>
            <person name="Haas B.J."/>
            <person name="Huang J.C."/>
            <person name="Janbon G."/>
            <person name="Jones S.J."/>
            <person name="Koo H.L."/>
            <person name="Krzywinski M.I."/>
            <person name="Kwon-Chung J.K."/>
            <person name="Lengeler K.B."/>
            <person name="Maiti R."/>
            <person name="Marra M.A."/>
            <person name="Marra R.E."/>
            <person name="Mathewson C.A."/>
            <person name="Mitchell T.G."/>
            <person name="Pertea M."/>
            <person name="Riggs F.R."/>
            <person name="Salzberg S.L."/>
            <person name="Schein J.E."/>
            <person name="Shvartsbeyn A."/>
            <person name="Shin H."/>
            <person name="Shumway M."/>
            <person name="Specht C.A."/>
            <person name="Suh B.B."/>
            <person name="Tenney A."/>
            <person name="Utterback T.R."/>
            <person name="Wickes B.L."/>
            <person name="Wortman J.R."/>
            <person name="Wye N.H."/>
            <person name="Kronstad J.W."/>
            <person name="Lodge J.K."/>
            <person name="Heitman J."/>
            <person name="Davis R.W."/>
            <person name="Fraser C.M."/>
            <person name="Hyman R.W."/>
        </authorList>
    </citation>
    <scope>NUCLEOTIDE SEQUENCE [LARGE SCALE GENOMIC DNA]</scope>
    <source>
        <strain evidence="5">JEC21 / ATCC MYA-565</strain>
    </source>
</reference>
<dbReference type="InterPro" id="IPR012340">
    <property type="entry name" value="NA-bd_OB-fold"/>
</dbReference>
<feature type="region of interest" description="Disordered" evidence="1">
    <location>
        <begin position="246"/>
        <end position="356"/>
    </location>
</feature>
<dbReference type="Pfam" id="PF09169">
    <property type="entry name" value="BRCA-2_helical"/>
    <property type="match status" value="1"/>
</dbReference>
<gene>
    <name evidence="4" type="ordered locus">CNG03110</name>
</gene>
<dbReference type="RefSeq" id="XP_024513244.1">
    <property type="nucleotide sequence ID" value="XM_024657575.1"/>
</dbReference>
<dbReference type="Proteomes" id="UP000002149">
    <property type="component" value="Chromosome 7"/>
</dbReference>
<dbReference type="PaxDb" id="214684-Q5KDQ9"/>
<dbReference type="GO" id="GO:0000724">
    <property type="term" value="P:double-strand break repair via homologous recombination"/>
    <property type="evidence" value="ECO:0000318"/>
    <property type="project" value="GO_Central"/>
</dbReference>
<evidence type="ECO:0000259" key="3">
    <source>
        <dbReference type="Pfam" id="PF09169"/>
    </source>
</evidence>
<dbReference type="PANTHER" id="PTHR11289">
    <property type="entry name" value="BREAST CANCER TYPE 2 SUSCEPTIBILITY PROTEIN BRCA2"/>
    <property type="match status" value="1"/>
</dbReference>
<name>Q5KDQ9_CRYD1</name>
<dbReference type="GeneID" id="3258695"/>